<dbReference type="PANTHER" id="PTHR38465">
    <property type="entry name" value="HTH-TYPE TRANSCRIPTIONAL REGULATOR MJ1563-RELATED"/>
    <property type="match status" value="1"/>
</dbReference>
<name>A0A5J5HMN1_9BACI</name>
<dbReference type="PANTHER" id="PTHR38465:SF1">
    <property type="entry name" value="HTH-TYPE TRANSCRIPTIONAL REGULATOR MJ1563-RELATED"/>
    <property type="match status" value="1"/>
</dbReference>
<evidence type="ECO:0000256" key="4">
    <source>
        <dbReference type="PIRNR" id="PIRNR006707"/>
    </source>
</evidence>
<dbReference type="Gene3D" id="1.10.10.10">
    <property type="entry name" value="Winged helix-like DNA-binding domain superfamily/Winged helix DNA-binding domain"/>
    <property type="match status" value="1"/>
</dbReference>
<dbReference type="InterPro" id="IPR052362">
    <property type="entry name" value="HTH-GbsR_regulator"/>
</dbReference>
<accession>A0A5J5HMN1</accession>
<evidence type="ECO:0000313" key="5">
    <source>
        <dbReference type="EMBL" id="KAA9021656.1"/>
    </source>
</evidence>
<dbReference type="EMBL" id="VYKL01000026">
    <property type="protein sequence ID" value="KAA9021656.1"/>
    <property type="molecule type" value="Genomic_DNA"/>
</dbReference>
<dbReference type="InterPro" id="IPR026282">
    <property type="entry name" value="MJ1563"/>
</dbReference>
<dbReference type="SUPFAM" id="SSF46785">
    <property type="entry name" value="Winged helix' DNA-binding domain"/>
    <property type="match status" value="1"/>
</dbReference>
<keyword evidence="2 4" id="KW-0238">DNA-binding</keyword>
<comment type="caution">
    <text evidence="5">The sequence shown here is derived from an EMBL/GenBank/DDBJ whole genome shotgun (WGS) entry which is preliminary data.</text>
</comment>
<keyword evidence="6" id="KW-1185">Reference proteome</keyword>
<gene>
    <name evidence="5" type="ORF">F4V44_16850</name>
</gene>
<evidence type="ECO:0000256" key="3">
    <source>
        <dbReference type="ARBA" id="ARBA00023163"/>
    </source>
</evidence>
<keyword evidence="3 4" id="KW-0804">Transcription</keyword>
<reference evidence="5 6" key="1">
    <citation type="submission" date="2019-09" db="EMBL/GenBank/DDBJ databases">
        <title>Whole genome sequences of isolates from the Mars Exploration Rovers.</title>
        <authorList>
            <person name="Seuylemezian A."/>
            <person name="Vaishampayan P."/>
        </authorList>
    </citation>
    <scope>NUCLEOTIDE SEQUENCE [LARGE SCALE GENOMIC DNA]</scope>
    <source>
        <strain evidence="5 6">MER_TA_151</strain>
    </source>
</reference>
<keyword evidence="1 4" id="KW-0805">Transcription regulation</keyword>
<evidence type="ECO:0000256" key="2">
    <source>
        <dbReference type="ARBA" id="ARBA00023125"/>
    </source>
</evidence>
<evidence type="ECO:0000313" key="6">
    <source>
        <dbReference type="Proteomes" id="UP000326671"/>
    </source>
</evidence>
<dbReference type="Proteomes" id="UP000326671">
    <property type="component" value="Unassembled WGS sequence"/>
</dbReference>
<dbReference type="PIRSF" id="PIRSF006707">
    <property type="entry name" value="MJ1563"/>
    <property type="match status" value="1"/>
</dbReference>
<sequence length="179" mass="20892">MNDLEKLESARERVIDAVSHNMNLFGISDSIGRLYGLLYFQNHPLTLDEMKEELGMSKTSMSTSVRTLMELKMVEKVWKKGVRKDLYKAEEDWYKSLFDYFDIKWRAAISVNVHAIKKSLQELQGIVQSEIADGEIKALAEEDMKKLTEALDYYDWLTRLIDSFASREIFNLIPQKKQN</sequence>
<evidence type="ECO:0000256" key="1">
    <source>
        <dbReference type="ARBA" id="ARBA00023015"/>
    </source>
</evidence>
<protein>
    <recommendedName>
        <fullName evidence="4">HTH-type transcriptional regulator</fullName>
    </recommendedName>
</protein>
<dbReference type="GO" id="GO:0003677">
    <property type="term" value="F:DNA binding"/>
    <property type="evidence" value="ECO:0007669"/>
    <property type="project" value="UniProtKB-UniRule"/>
</dbReference>
<comment type="similarity">
    <text evidence="4">Belongs to the GbsR family.</text>
</comment>
<dbReference type="InterPro" id="IPR036388">
    <property type="entry name" value="WH-like_DNA-bd_sf"/>
</dbReference>
<dbReference type="InterPro" id="IPR036390">
    <property type="entry name" value="WH_DNA-bd_sf"/>
</dbReference>
<organism evidence="5 6">
    <name type="scientific">Niallia endozanthoxylica</name>
    <dbReference type="NCBI Taxonomy" id="2036016"/>
    <lineage>
        <taxon>Bacteria</taxon>
        <taxon>Bacillati</taxon>
        <taxon>Bacillota</taxon>
        <taxon>Bacilli</taxon>
        <taxon>Bacillales</taxon>
        <taxon>Bacillaceae</taxon>
        <taxon>Niallia</taxon>
    </lineage>
</organism>
<proteinExistence type="inferred from homology"/>
<dbReference type="OrthoDB" id="9800374at2"/>
<dbReference type="RefSeq" id="WP_150441184.1">
    <property type="nucleotide sequence ID" value="NZ_VYKL01000026.1"/>
</dbReference>
<dbReference type="AlphaFoldDB" id="A0A5J5HMN1"/>